<reference evidence="1 2" key="1">
    <citation type="journal article" date="2019" name="Sci. Rep.">
        <title>Orb-weaving spider Araneus ventricosus genome elucidates the spidroin gene catalogue.</title>
        <authorList>
            <person name="Kono N."/>
            <person name="Nakamura H."/>
            <person name="Ohtoshi R."/>
            <person name="Moran D.A.P."/>
            <person name="Shinohara A."/>
            <person name="Yoshida Y."/>
            <person name="Fujiwara M."/>
            <person name="Mori M."/>
            <person name="Tomita M."/>
            <person name="Arakawa K."/>
        </authorList>
    </citation>
    <scope>NUCLEOTIDE SEQUENCE [LARGE SCALE GENOMIC DNA]</scope>
</reference>
<dbReference type="EMBL" id="BGPR01087109">
    <property type="protein sequence ID" value="GBM05945.1"/>
    <property type="molecule type" value="Genomic_DNA"/>
</dbReference>
<keyword evidence="2" id="KW-1185">Reference proteome</keyword>
<proteinExistence type="predicted"/>
<dbReference type="AlphaFoldDB" id="A0A4Y2CRN4"/>
<name>A0A4Y2CRN4_ARAVE</name>
<dbReference type="Proteomes" id="UP000499080">
    <property type="component" value="Unassembled WGS sequence"/>
</dbReference>
<protein>
    <submittedName>
        <fullName evidence="1">Uncharacterized protein</fullName>
    </submittedName>
</protein>
<comment type="caution">
    <text evidence="1">The sequence shown here is derived from an EMBL/GenBank/DDBJ whole genome shotgun (WGS) entry which is preliminary data.</text>
</comment>
<evidence type="ECO:0000313" key="2">
    <source>
        <dbReference type="Proteomes" id="UP000499080"/>
    </source>
</evidence>
<sequence length="97" mass="11132">MGMHSGTTVRIVTILVVEPRCSCRREFKTEIQCRLKMYGGLLHFKPATMDRKSLPCCCVEVWKVGCRLTHPRHLTAVQNYKVILKIAFEEIQIGTLI</sequence>
<evidence type="ECO:0000313" key="1">
    <source>
        <dbReference type="EMBL" id="GBM05945.1"/>
    </source>
</evidence>
<gene>
    <name evidence="1" type="ORF">AVEN_220091_1</name>
</gene>
<accession>A0A4Y2CRN4</accession>
<organism evidence="1 2">
    <name type="scientific">Araneus ventricosus</name>
    <name type="common">Orbweaver spider</name>
    <name type="synonym">Epeira ventricosa</name>
    <dbReference type="NCBI Taxonomy" id="182803"/>
    <lineage>
        <taxon>Eukaryota</taxon>
        <taxon>Metazoa</taxon>
        <taxon>Ecdysozoa</taxon>
        <taxon>Arthropoda</taxon>
        <taxon>Chelicerata</taxon>
        <taxon>Arachnida</taxon>
        <taxon>Araneae</taxon>
        <taxon>Araneomorphae</taxon>
        <taxon>Entelegynae</taxon>
        <taxon>Araneoidea</taxon>
        <taxon>Araneidae</taxon>
        <taxon>Araneus</taxon>
    </lineage>
</organism>